<dbReference type="GO" id="GO:0016627">
    <property type="term" value="F:oxidoreductase activity, acting on the CH-CH group of donors"/>
    <property type="evidence" value="ECO:0007669"/>
    <property type="project" value="TreeGrafter"/>
</dbReference>
<evidence type="ECO:0000313" key="4">
    <source>
        <dbReference type="Proteomes" id="UP000239415"/>
    </source>
</evidence>
<dbReference type="NCBIfam" id="TIGR03666">
    <property type="entry name" value="Rv2061_F420"/>
    <property type="match status" value="1"/>
</dbReference>
<protein>
    <recommendedName>
        <fullName evidence="2">Pyridoxamine 5'-phosphate oxidase N-terminal domain-containing protein</fullName>
    </recommendedName>
</protein>
<dbReference type="OrthoDB" id="5738083at2"/>
<dbReference type="RefSeq" id="WP_106318441.1">
    <property type="nucleotide sequence ID" value="NZ_BOMO01000036.1"/>
</dbReference>
<dbReference type="InterPro" id="IPR052019">
    <property type="entry name" value="F420H2_bilvrd_red/Heme_oxyg"/>
</dbReference>
<evidence type="ECO:0000256" key="1">
    <source>
        <dbReference type="ARBA" id="ARBA00023002"/>
    </source>
</evidence>
<dbReference type="Gene3D" id="2.30.110.10">
    <property type="entry name" value="Electron Transport, Fmn-binding Protein, Chain A"/>
    <property type="match status" value="1"/>
</dbReference>
<dbReference type="GO" id="GO:0005829">
    <property type="term" value="C:cytosol"/>
    <property type="evidence" value="ECO:0007669"/>
    <property type="project" value="TreeGrafter"/>
</dbReference>
<reference evidence="3 4" key="1">
    <citation type="submission" date="2018-03" db="EMBL/GenBank/DDBJ databases">
        <title>Genomic Encyclopedia of Archaeal and Bacterial Type Strains, Phase II (KMG-II): from individual species to whole genera.</title>
        <authorList>
            <person name="Goeker M."/>
        </authorList>
    </citation>
    <scope>NUCLEOTIDE SEQUENCE [LARGE SCALE GENOMIC DNA]</scope>
    <source>
        <strain evidence="3 4">DSM 43146</strain>
    </source>
</reference>
<dbReference type="PANTHER" id="PTHR35176">
    <property type="entry name" value="HEME OXYGENASE HI_0854-RELATED"/>
    <property type="match status" value="1"/>
</dbReference>
<dbReference type="Pfam" id="PF01243">
    <property type="entry name" value="PNPOx_N"/>
    <property type="match status" value="1"/>
</dbReference>
<keyword evidence="4" id="KW-1185">Reference proteome</keyword>
<dbReference type="InterPro" id="IPR019965">
    <property type="entry name" value="PPOX_F420-dep_Rv2061_put"/>
</dbReference>
<evidence type="ECO:0000259" key="2">
    <source>
        <dbReference type="Pfam" id="PF01243"/>
    </source>
</evidence>
<organism evidence="3 4">
    <name type="scientific">Actinoplanes italicus</name>
    <dbReference type="NCBI Taxonomy" id="113567"/>
    <lineage>
        <taxon>Bacteria</taxon>
        <taxon>Bacillati</taxon>
        <taxon>Actinomycetota</taxon>
        <taxon>Actinomycetes</taxon>
        <taxon>Micromonosporales</taxon>
        <taxon>Micromonosporaceae</taxon>
        <taxon>Actinoplanes</taxon>
    </lineage>
</organism>
<dbReference type="GO" id="GO:0070967">
    <property type="term" value="F:coenzyme F420 binding"/>
    <property type="evidence" value="ECO:0007669"/>
    <property type="project" value="TreeGrafter"/>
</dbReference>
<dbReference type="InterPro" id="IPR012349">
    <property type="entry name" value="Split_barrel_FMN-bd"/>
</dbReference>
<dbReference type="InterPro" id="IPR011576">
    <property type="entry name" value="Pyridox_Oxase_N"/>
</dbReference>
<feature type="domain" description="Pyridoxamine 5'-phosphate oxidase N-terminal" evidence="2">
    <location>
        <begin position="6"/>
        <end position="100"/>
    </location>
</feature>
<comment type="caution">
    <text evidence="3">The sequence shown here is derived from an EMBL/GenBank/DDBJ whole genome shotgun (WGS) entry which is preliminary data.</text>
</comment>
<dbReference type="SUPFAM" id="SSF50475">
    <property type="entry name" value="FMN-binding split barrel"/>
    <property type="match status" value="1"/>
</dbReference>
<keyword evidence="1" id="KW-0560">Oxidoreductase</keyword>
<evidence type="ECO:0000313" key="3">
    <source>
        <dbReference type="EMBL" id="PRX21932.1"/>
    </source>
</evidence>
<dbReference type="AlphaFoldDB" id="A0A2T0KEX3"/>
<dbReference type="EMBL" id="PVMZ01000005">
    <property type="protein sequence ID" value="PRX21932.1"/>
    <property type="molecule type" value="Genomic_DNA"/>
</dbReference>
<sequence>MPVPAEIAASKQINLITYRKDGAPVSTPVWHVADGNTVTTVSAADAWKVKRIRRNPRVEVVACDIRGKVAPGAQPVPGTATLLPDSETESARRLLERRYISARIGGGLSRLLHIKRPAGIGIVVTLDEQA</sequence>
<name>A0A2T0KEX3_9ACTN</name>
<dbReference type="PANTHER" id="PTHR35176:SF11">
    <property type="entry name" value="PYRIDOXAMINE 5'-PHOSPHATE OXIDASE FAMILY PROTEIN"/>
    <property type="match status" value="1"/>
</dbReference>
<accession>A0A2T0KEX3</accession>
<dbReference type="Proteomes" id="UP000239415">
    <property type="component" value="Unassembled WGS sequence"/>
</dbReference>
<gene>
    <name evidence="3" type="ORF">CLV67_105109</name>
</gene>
<proteinExistence type="predicted"/>